<accession>A0A3B0RUG7</accession>
<dbReference type="EMBL" id="UOEJ01000088">
    <property type="protein sequence ID" value="VAV97424.1"/>
    <property type="molecule type" value="Genomic_DNA"/>
</dbReference>
<keyword evidence="1" id="KW-0067">ATP-binding</keyword>
<sequence length="61" mass="6856">GMPDFRVASLEEQGSLIAMARDDARLILEKDPELKTARGQALRTLLYLFERDEGVKYLTSG</sequence>
<feature type="non-terminal residue" evidence="1">
    <location>
        <position position="1"/>
    </location>
</feature>
<dbReference type="GO" id="GO:0003678">
    <property type="term" value="F:DNA helicase activity"/>
    <property type="evidence" value="ECO:0007669"/>
    <property type="project" value="UniProtKB-EC"/>
</dbReference>
<keyword evidence="1" id="KW-0378">Hydrolase</keyword>
<keyword evidence="1" id="KW-0547">Nucleotide-binding</keyword>
<dbReference type="GO" id="GO:0016787">
    <property type="term" value="F:hydrolase activity"/>
    <property type="evidence" value="ECO:0007669"/>
    <property type="project" value="UniProtKB-KW"/>
</dbReference>
<reference evidence="1" key="1">
    <citation type="submission" date="2018-06" db="EMBL/GenBank/DDBJ databases">
        <authorList>
            <person name="Zhirakovskaya E."/>
        </authorList>
    </citation>
    <scope>NUCLEOTIDE SEQUENCE</scope>
</reference>
<evidence type="ECO:0000313" key="1">
    <source>
        <dbReference type="EMBL" id="VAV97424.1"/>
    </source>
</evidence>
<name>A0A3B0RUG7_9ZZZZ</name>
<dbReference type="AlphaFoldDB" id="A0A3B0RUG7"/>
<gene>
    <name evidence="1" type="ORF">MNBD_ALPHA01-896</name>
</gene>
<keyword evidence="1" id="KW-0347">Helicase</keyword>
<proteinExistence type="predicted"/>
<organism evidence="1">
    <name type="scientific">hydrothermal vent metagenome</name>
    <dbReference type="NCBI Taxonomy" id="652676"/>
    <lineage>
        <taxon>unclassified sequences</taxon>
        <taxon>metagenomes</taxon>
        <taxon>ecological metagenomes</taxon>
    </lineage>
</organism>
<protein>
    <submittedName>
        <fullName evidence="1">ATP-dependent DNA helicase RecG</fullName>
        <ecNumber evidence="1">3.6.4.12</ecNumber>
    </submittedName>
</protein>
<dbReference type="EC" id="3.6.4.12" evidence="1"/>